<sequence length="104" mass="11996">MLVDLVFTNVHYWDFCVELELYKTMGGNPPDYHVTLCFGEEFSDRDPTEDKLITAKIEQVMASESIQQVESLRASHSQDPDLEETSFPYLIQLMPVDTSDMIYP</sequence>
<dbReference type="GO" id="GO:0005634">
    <property type="term" value="C:nucleus"/>
    <property type="evidence" value="ECO:0007669"/>
    <property type="project" value="TreeGrafter"/>
</dbReference>
<dbReference type="InterPro" id="IPR019471">
    <property type="entry name" value="Interferon_reg_factor-3"/>
</dbReference>
<dbReference type="InterPro" id="IPR008984">
    <property type="entry name" value="SMAD_FHA_dom_sf"/>
</dbReference>
<evidence type="ECO:0000313" key="2">
    <source>
        <dbReference type="EMBL" id="PIO15505.1"/>
    </source>
</evidence>
<keyword evidence="3" id="KW-1185">Reference proteome</keyword>
<dbReference type="GO" id="GO:0000981">
    <property type="term" value="F:DNA-binding transcription factor activity, RNA polymerase II-specific"/>
    <property type="evidence" value="ECO:0007669"/>
    <property type="project" value="TreeGrafter"/>
</dbReference>
<dbReference type="Gene3D" id="2.60.200.10">
    <property type="match status" value="1"/>
</dbReference>
<protein>
    <recommendedName>
        <fullName evidence="1">Interferon regulatory factor-3 domain-containing protein</fullName>
    </recommendedName>
</protein>
<name>A0A2G9QIZ7_AQUCT</name>
<reference evidence="3" key="1">
    <citation type="journal article" date="2017" name="Nat. Commun.">
        <title>The North American bullfrog draft genome provides insight into hormonal regulation of long noncoding RNA.</title>
        <authorList>
            <person name="Hammond S.A."/>
            <person name="Warren R.L."/>
            <person name="Vandervalk B.P."/>
            <person name="Kucuk E."/>
            <person name="Khan H."/>
            <person name="Gibb E.A."/>
            <person name="Pandoh P."/>
            <person name="Kirk H."/>
            <person name="Zhao Y."/>
            <person name="Jones M."/>
            <person name="Mungall A.J."/>
            <person name="Coope R."/>
            <person name="Pleasance S."/>
            <person name="Moore R.A."/>
            <person name="Holt R.A."/>
            <person name="Round J.M."/>
            <person name="Ohora S."/>
            <person name="Walle B.V."/>
            <person name="Veldhoen N."/>
            <person name="Helbing C.C."/>
            <person name="Birol I."/>
        </authorList>
    </citation>
    <scope>NUCLEOTIDE SEQUENCE [LARGE SCALE GENOMIC DNA]</scope>
</reference>
<evidence type="ECO:0000259" key="1">
    <source>
        <dbReference type="Pfam" id="PF10401"/>
    </source>
</evidence>
<proteinExistence type="predicted"/>
<dbReference type="GO" id="GO:0000978">
    <property type="term" value="F:RNA polymerase II cis-regulatory region sequence-specific DNA binding"/>
    <property type="evidence" value="ECO:0007669"/>
    <property type="project" value="TreeGrafter"/>
</dbReference>
<dbReference type="Pfam" id="PF10401">
    <property type="entry name" value="IRF-3"/>
    <property type="match status" value="1"/>
</dbReference>
<dbReference type="SUPFAM" id="SSF49879">
    <property type="entry name" value="SMAD/FHA domain"/>
    <property type="match status" value="1"/>
</dbReference>
<dbReference type="InterPro" id="IPR017855">
    <property type="entry name" value="SMAD-like_dom_sf"/>
</dbReference>
<dbReference type="AlphaFoldDB" id="A0A2G9QIZ7"/>
<dbReference type="GO" id="GO:0002376">
    <property type="term" value="P:immune system process"/>
    <property type="evidence" value="ECO:0007669"/>
    <property type="project" value="TreeGrafter"/>
</dbReference>
<gene>
    <name evidence="2" type="ORF">AB205_0003940</name>
</gene>
<evidence type="ECO:0000313" key="3">
    <source>
        <dbReference type="Proteomes" id="UP000228934"/>
    </source>
</evidence>
<dbReference type="Proteomes" id="UP000228934">
    <property type="component" value="Unassembled WGS sequence"/>
</dbReference>
<feature type="domain" description="Interferon regulatory factor-3" evidence="1">
    <location>
        <begin position="13"/>
        <end position="69"/>
    </location>
</feature>
<dbReference type="EMBL" id="KV973437">
    <property type="protein sequence ID" value="PIO15505.1"/>
    <property type="molecule type" value="Genomic_DNA"/>
</dbReference>
<organism evidence="2 3">
    <name type="scientific">Aquarana catesbeiana</name>
    <name type="common">American bullfrog</name>
    <name type="synonym">Rana catesbeiana</name>
    <dbReference type="NCBI Taxonomy" id="8400"/>
    <lineage>
        <taxon>Eukaryota</taxon>
        <taxon>Metazoa</taxon>
        <taxon>Chordata</taxon>
        <taxon>Craniata</taxon>
        <taxon>Vertebrata</taxon>
        <taxon>Euteleostomi</taxon>
        <taxon>Amphibia</taxon>
        <taxon>Batrachia</taxon>
        <taxon>Anura</taxon>
        <taxon>Neobatrachia</taxon>
        <taxon>Ranoidea</taxon>
        <taxon>Ranidae</taxon>
        <taxon>Aquarana</taxon>
    </lineage>
</organism>
<accession>A0A2G9QIZ7</accession>
<dbReference type="PANTHER" id="PTHR11949:SF26">
    <property type="entry name" value="INTERFERON REGULATORY FACTOR 9"/>
    <property type="match status" value="1"/>
</dbReference>
<dbReference type="OrthoDB" id="5958224at2759"/>
<dbReference type="PANTHER" id="PTHR11949">
    <property type="entry name" value="INTERFERON REGULATORY FACTOR"/>
    <property type="match status" value="1"/>
</dbReference>